<evidence type="ECO:0000256" key="1">
    <source>
        <dbReference type="SAM" id="Coils"/>
    </source>
</evidence>
<feature type="coiled-coil region" evidence="1">
    <location>
        <begin position="293"/>
        <end position="334"/>
    </location>
</feature>
<keyword evidence="5" id="KW-1185">Reference proteome</keyword>
<protein>
    <submittedName>
        <fullName evidence="4">Uncharacterized protein</fullName>
    </submittedName>
</protein>
<dbReference type="RefSeq" id="WP_097107569.1">
    <property type="nucleotide sequence ID" value="NZ_OCPC01000002.1"/>
</dbReference>
<feature type="transmembrane region" description="Helical" evidence="3">
    <location>
        <begin position="21"/>
        <end position="43"/>
    </location>
</feature>
<accession>A0A286ICY4</accession>
<keyword evidence="1" id="KW-0175">Coiled coil</keyword>
<feature type="transmembrane region" description="Helical" evidence="3">
    <location>
        <begin position="49"/>
        <end position="69"/>
    </location>
</feature>
<feature type="transmembrane region" description="Helical" evidence="3">
    <location>
        <begin position="81"/>
        <end position="103"/>
    </location>
</feature>
<feature type="coiled-coil region" evidence="1">
    <location>
        <begin position="202"/>
        <end position="250"/>
    </location>
</feature>
<evidence type="ECO:0000256" key="2">
    <source>
        <dbReference type="SAM" id="MobiDB-lite"/>
    </source>
</evidence>
<dbReference type="EMBL" id="OCPC01000002">
    <property type="protein sequence ID" value="SOE17209.1"/>
    <property type="molecule type" value="Genomic_DNA"/>
</dbReference>
<keyword evidence="3" id="KW-0472">Membrane</keyword>
<dbReference type="Proteomes" id="UP000219465">
    <property type="component" value="Unassembled WGS sequence"/>
</dbReference>
<organism evidence="4 5">
    <name type="scientific">Hoeflea halophila</name>
    <dbReference type="NCBI Taxonomy" id="714899"/>
    <lineage>
        <taxon>Bacteria</taxon>
        <taxon>Pseudomonadati</taxon>
        <taxon>Pseudomonadota</taxon>
        <taxon>Alphaproteobacteria</taxon>
        <taxon>Hyphomicrobiales</taxon>
        <taxon>Rhizobiaceae</taxon>
        <taxon>Hoeflea</taxon>
    </lineage>
</organism>
<evidence type="ECO:0000313" key="4">
    <source>
        <dbReference type="EMBL" id="SOE17209.1"/>
    </source>
</evidence>
<evidence type="ECO:0000313" key="5">
    <source>
        <dbReference type="Proteomes" id="UP000219465"/>
    </source>
</evidence>
<sequence>MDKNNKDGNAVLSTIRLKQGFIILFAAVAFFMTAYATSGGARIFMTETYAWVGITALAVGFLAFTSLVLGDGISSNRITQIALVMPFYLVAVAICWISSFASYHQQFLSVGGSDLANAETNLRQMGLYAHNINKEMNERYLDEKAELLGDEALKDYSTRMGALTDELRDRDKKREIASELQTLIETRKVELRNRQGELKTQQGEVERNLAKLTTEIGELEALVAATEARVAASVERVDNLEIALKQEEGEPGVSPASKAILLADGLASQLTDDPACNRRRRAGTGGGLKGTCYNALGENLADSRAELASLRKDQEAARNRLLAANQEQAALQSQVVQIAQDLDTTTSQLGEDVASGYTLDADGFLQSVNAFIDTPSQTTFKQTASYCQVVTEVLSDLKSVSDLPACEPQALMAVFRQIDTLDAEQAAFAQACDETDRRKQIIDDLRGEMLDLSGPERLKPVTRAYDEMRADVLETCLVAAEQRGLEGGPYREDLASLYDRINPSQDAISKAIGKVEALFNGTASARDYFPALLALLQELSLLLSKLFWDANVVSKASKRKEDLDIADLDLDAKPDDPDSVLAAKNVILNTVFDKQGYLLPHLYDEEYSHEMRSQMRLIVDSLFRKQLARKTGRGILISEQGLAEVGRRIRRHNDTAHPGGAEAEPPATEASGMVAEKNVAEPQGETATGSSNEDKPVARPVPAQHGLAAAQAEQLEEAEANSTQRPRRRRPVVVRPNFRREL</sequence>
<dbReference type="AlphaFoldDB" id="A0A286ICY4"/>
<name>A0A286ICY4_9HYPH</name>
<reference evidence="5" key="1">
    <citation type="submission" date="2017-08" db="EMBL/GenBank/DDBJ databases">
        <authorList>
            <person name="Varghese N."/>
            <person name="Submissions S."/>
        </authorList>
    </citation>
    <scope>NUCLEOTIDE SEQUENCE [LARGE SCALE GENOMIC DNA]</scope>
    <source>
        <strain evidence="5">KCTC 23107</strain>
    </source>
</reference>
<keyword evidence="3" id="KW-1133">Transmembrane helix</keyword>
<feature type="region of interest" description="Disordered" evidence="2">
    <location>
        <begin position="679"/>
        <end position="742"/>
    </location>
</feature>
<proteinExistence type="predicted"/>
<keyword evidence="3" id="KW-0812">Transmembrane</keyword>
<evidence type="ECO:0000256" key="3">
    <source>
        <dbReference type="SAM" id="Phobius"/>
    </source>
</evidence>
<gene>
    <name evidence="4" type="ORF">SAMN05877838_2102</name>
</gene>
<dbReference type="OrthoDB" id="8108746at2"/>